<evidence type="ECO:0000313" key="5">
    <source>
        <dbReference type="EMBL" id="ROH91983.1"/>
    </source>
</evidence>
<sequence>MTVELSRTIQQTLSVLHQQASEAMAAADAETARDRLKQALNLHSSDPGLWLHLAAASRACCDYSGAMVAVDQALRLDPRFFLALLMRATLLERDGKSKEAARAYGVALTQAPADSRLDSASLQAIRHGRLVYERYLRGMREHLNQIVPLITETNSGVVGRRLANFVDSTLGLKPRFRQEPTDYFYPGLPATEFWERGEFPWLEELEAATPRIQQELAQIMAVEQGFTPYVDYPDGIPLDQWAALNRSLSWSAFHFFHHGRRYEENCLRCPATMAALAKLPQPQAAGRMPAAMFSVLKPQTRIPPHTGVANVRLVMHLPLVVPSGCGFRVGNEIREWRVGQAWIFDDTIEHEAWNNSNEVRVVLICDVWNPRLSTIERENISAVLAAMDSYNELTPSEGL</sequence>
<dbReference type="Gene3D" id="1.25.40.10">
    <property type="entry name" value="Tetratricopeptide repeat domain"/>
    <property type="match status" value="1"/>
</dbReference>
<protein>
    <submittedName>
        <fullName evidence="5">Aspartyl beta-hydroxylase</fullName>
    </submittedName>
</protein>
<evidence type="ECO:0000259" key="4">
    <source>
        <dbReference type="Pfam" id="PF05118"/>
    </source>
</evidence>
<dbReference type="GO" id="GO:0051213">
    <property type="term" value="F:dioxygenase activity"/>
    <property type="evidence" value="ECO:0007669"/>
    <property type="project" value="UniProtKB-KW"/>
</dbReference>
<keyword evidence="3" id="KW-0560">Oxidoreductase</keyword>
<proteinExistence type="inferred from homology"/>
<dbReference type="Gene3D" id="2.60.120.330">
    <property type="entry name" value="B-lactam Antibiotic, Isopenicillin N Synthase, Chain"/>
    <property type="match status" value="1"/>
</dbReference>
<reference evidence="5 6" key="1">
    <citation type="submission" date="2018-10" db="EMBL/GenBank/DDBJ databases">
        <authorList>
            <person name="Chen W.-M."/>
        </authorList>
    </citation>
    <scope>NUCLEOTIDE SEQUENCE [LARGE SCALE GENOMIC DNA]</scope>
    <source>
        <strain evidence="5 6">THS-13</strain>
    </source>
</reference>
<organism evidence="5 6">
    <name type="scientific">Stagnimonas aquatica</name>
    <dbReference type="NCBI Taxonomy" id="2689987"/>
    <lineage>
        <taxon>Bacteria</taxon>
        <taxon>Pseudomonadati</taxon>
        <taxon>Pseudomonadota</taxon>
        <taxon>Gammaproteobacteria</taxon>
        <taxon>Nevskiales</taxon>
        <taxon>Nevskiaceae</taxon>
        <taxon>Stagnimonas</taxon>
    </lineage>
</organism>
<dbReference type="InterPro" id="IPR027443">
    <property type="entry name" value="IPNS-like_sf"/>
</dbReference>
<dbReference type="GO" id="GO:0016020">
    <property type="term" value="C:membrane"/>
    <property type="evidence" value="ECO:0007669"/>
    <property type="project" value="TreeGrafter"/>
</dbReference>
<comment type="caution">
    <text evidence="5">The sequence shown here is derived from an EMBL/GenBank/DDBJ whole genome shotgun (WGS) entry which is preliminary data.</text>
</comment>
<dbReference type="Proteomes" id="UP000282106">
    <property type="component" value="Unassembled WGS sequence"/>
</dbReference>
<evidence type="ECO:0000256" key="1">
    <source>
        <dbReference type="ARBA" id="ARBA00007730"/>
    </source>
</evidence>
<keyword evidence="2" id="KW-0223">Dioxygenase</keyword>
<dbReference type="InterPro" id="IPR007803">
    <property type="entry name" value="Asp/Arg/Pro-Hydrxlase"/>
</dbReference>
<dbReference type="InterPro" id="IPR019734">
    <property type="entry name" value="TPR_rpt"/>
</dbReference>
<dbReference type="EMBL" id="RJVO01000002">
    <property type="protein sequence ID" value="ROH91983.1"/>
    <property type="molecule type" value="Genomic_DNA"/>
</dbReference>
<dbReference type="InParanoid" id="A0A3N0VGS9"/>
<comment type="similarity">
    <text evidence="1">Belongs to the aspartyl/asparaginyl beta-hydroxylase family.</text>
</comment>
<keyword evidence="6" id="KW-1185">Reference proteome</keyword>
<dbReference type="PANTHER" id="PTHR46332">
    <property type="entry name" value="ASPARTATE BETA-HYDROXYLASE DOMAIN-CONTAINING PROTEIN 2"/>
    <property type="match status" value="1"/>
</dbReference>
<feature type="domain" description="Aspartyl/asparaginy/proline hydroxylase" evidence="4">
    <location>
        <begin position="208"/>
        <end position="370"/>
    </location>
</feature>
<dbReference type="PANTHER" id="PTHR46332:SF5">
    <property type="entry name" value="ASPARTATE BETA-HYDROXYLASE DOMAIN CONTAINING 2"/>
    <property type="match status" value="1"/>
</dbReference>
<dbReference type="InterPro" id="IPR011990">
    <property type="entry name" value="TPR-like_helical_dom_sf"/>
</dbReference>
<dbReference type="Pfam" id="PF05118">
    <property type="entry name" value="Asp_Arg_Hydrox"/>
    <property type="match status" value="1"/>
</dbReference>
<dbReference type="AlphaFoldDB" id="A0A3N0VGS9"/>
<dbReference type="InterPro" id="IPR051821">
    <property type="entry name" value="Asp/Asn_beta-hydroxylase"/>
</dbReference>
<accession>A0A3N0VGS9</accession>
<name>A0A3N0VGS9_9GAMM</name>
<evidence type="ECO:0000256" key="3">
    <source>
        <dbReference type="ARBA" id="ARBA00023002"/>
    </source>
</evidence>
<evidence type="ECO:0000256" key="2">
    <source>
        <dbReference type="ARBA" id="ARBA00022964"/>
    </source>
</evidence>
<evidence type="ECO:0000313" key="6">
    <source>
        <dbReference type="Proteomes" id="UP000282106"/>
    </source>
</evidence>
<gene>
    <name evidence="5" type="ORF">ED208_06330</name>
</gene>
<dbReference type="SUPFAM" id="SSF48452">
    <property type="entry name" value="TPR-like"/>
    <property type="match status" value="1"/>
</dbReference>
<dbReference type="SMART" id="SM00028">
    <property type="entry name" value="TPR"/>
    <property type="match status" value="3"/>
</dbReference>
<dbReference type="SUPFAM" id="SSF51197">
    <property type="entry name" value="Clavaminate synthase-like"/>
    <property type="match status" value="1"/>
</dbReference>